<evidence type="ECO:0000256" key="1">
    <source>
        <dbReference type="SAM" id="Phobius"/>
    </source>
</evidence>
<keyword evidence="3" id="KW-1185">Reference proteome</keyword>
<protein>
    <submittedName>
        <fullName evidence="2">Uncharacterized protein</fullName>
    </submittedName>
</protein>
<gene>
    <name evidence="2" type="ORF">CROQUDRAFT_481398</name>
</gene>
<keyword evidence="1" id="KW-1133">Transmembrane helix</keyword>
<sequence length="93" mass="11078">MTRLRWAFSHTRLSLVVERRMWSTIIIPLPNSAFIPITSSFHHRNSLSLLAFLFSDYRRLFFYSFIHFSGLSYFISTILSYLTIFASIFLIYL</sequence>
<dbReference type="AlphaFoldDB" id="A0A9P6TD32"/>
<keyword evidence="1" id="KW-0812">Transmembrane</keyword>
<feature type="transmembrane region" description="Helical" evidence="1">
    <location>
        <begin position="61"/>
        <end position="92"/>
    </location>
</feature>
<accession>A0A9P6TD32</accession>
<organism evidence="2 3">
    <name type="scientific">Cronartium quercuum f. sp. fusiforme G11</name>
    <dbReference type="NCBI Taxonomy" id="708437"/>
    <lineage>
        <taxon>Eukaryota</taxon>
        <taxon>Fungi</taxon>
        <taxon>Dikarya</taxon>
        <taxon>Basidiomycota</taxon>
        <taxon>Pucciniomycotina</taxon>
        <taxon>Pucciniomycetes</taxon>
        <taxon>Pucciniales</taxon>
        <taxon>Coleosporiaceae</taxon>
        <taxon>Cronartium</taxon>
    </lineage>
</organism>
<feature type="transmembrane region" description="Helical" evidence="1">
    <location>
        <begin position="21"/>
        <end position="41"/>
    </location>
</feature>
<dbReference type="Proteomes" id="UP000886653">
    <property type="component" value="Unassembled WGS sequence"/>
</dbReference>
<evidence type="ECO:0000313" key="2">
    <source>
        <dbReference type="EMBL" id="KAG0147280.1"/>
    </source>
</evidence>
<comment type="caution">
    <text evidence="2">The sequence shown here is derived from an EMBL/GenBank/DDBJ whole genome shotgun (WGS) entry which is preliminary data.</text>
</comment>
<name>A0A9P6TD32_9BASI</name>
<reference evidence="2" key="1">
    <citation type="submission" date="2013-11" db="EMBL/GenBank/DDBJ databases">
        <title>Genome sequence of the fusiform rust pathogen reveals effectors for host alternation and coevolution with pine.</title>
        <authorList>
            <consortium name="DOE Joint Genome Institute"/>
            <person name="Smith K."/>
            <person name="Pendleton A."/>
            <person name="Kubisiak T."/>
            <person name="Anderson C."/>
            <person name="Salamov A."/>
            <person name="Aerts A."/>
            <person name="Riley R."/>
            <person name="Clum A."/>
            <person name="Lindquist E."/>
            <person name="Ence D."/>
            <person name="Campbell M."/>
            <person name="Kronenberg Z."/>
            <person name="Feau N."/>
            <person name="Dhillon B."/>
            <person name="Hamelin R."/>
            <person name="Burleigh J."/>
            <person name="Smith J."/>
            <person name="Yandell M."/>
            <person name="Nelson C."/>
            <person name="Grigoriev I."/>
            <person name="Davis J."/>
        </authorList>
    </citation>
    <scope>NUCLEOTIDE SEQUENCE</scope>
    <source>
        <strain evidence="2">G11</strain>
    </source>
</reference>
<dbReference type="EMBL" id="MU167250">
    <property type="protein sequence ID" value="KAG0147280.1"/>
    <property type="molecule type" value="Genomic_DNA"/>
</dbReference>
<evidence type="ECO:0000313" key="3">
    <source>
        <dbReference type="Proteomes" id="UP000886653"/>
    </source>
</evidence>
<keyword evidence="1" id="KW-0472">Membrane</keyword>
<proteinExistence type="predicted"/>